<comment type="cofactor">
    <cofactor evidence="1">
        <name>Mg(2+)</name>
        <dbReference type="ChEBI" id="CHEBI:18420"/>
    </cofactor>
</comment>
<dbReference type="PROSITE" id="PS00107">
    <property type="entry name" value="PROTEIN_KINASE_ATP"/>
    <property type="match status" value="1"/>
</dbReference>
<gene>
    <name evidence="16" type="ORF">TRIADDRAFT_26486</name>
</gene>
<dbReference type="Gene3D" id="1.10.510.10">
    <property type="entry name" value="Transferase(Phosphotransferase) domain 1"/>
    <property type="match status" value="1"/>
</dbReference>
<dbReference type="PRINTS" id="PR00452">
    <property type="entry name" value="SH3DOMAIN"/>
</dbReference>
<evidence type="ECO:0000256" key="8">
    <source>
        <dbReference type="ARBA" id="ARBA00047559"/>
    </source>
</evidence>
<dbReference type="EMBL" id="DS985246">
    <property type="protein sequence ID" value="EDV23696.1"/>
    <property type="molecule type" value="Genomic_DNA"/>
</dbReference>
<dbReference type="PRINTS" id="PR00109">
    <property type="entry name" value="TYRKINASE"/>
</dbReference>
<dbReference type="OrthoDB" id="339325at2759"/>
<protein>
    <recommendedName>
        <fullName evidence="3">mitogen-activated protein kinase kinase kinase</fullName>
        <ecNumber evidence="3">2.7.11.25</ecNumber>
    </recommendedName>
</protein>
<dbReference type="InterPro" id="IPR036028">
    <property type="entry name" value="SH3-like_dom_sf"/>
</dbReference>
<evidence type="ECO:0000256" key="10">
    <source>
        <dbReference type="PROSITE-ProRule" id="PRU00192"/>
    </source>
</evidence>
<dbReference type="GO" id="GO:0005737">
    <property type="term" value="C:cytoplasm"/>
    <property type="evidence" value="ECO:0000318"/>
    <property type="project" value="GO_Central"/>
</dbReference>
<evidence type="ECO:0000313" key="17">
    <source>
        <dbReference type="Proteomes" id="UP000009022"/>
    </source>
</evidence>
<dbReference type="InterPro" id="IPR011009">
    <property type="entry name" value="Kinase-like_dom_sf"/>
</dbReference>
<accession>B3S0S9</accession>
<dbReference type="GO" id="GO:0007165">
    <property type="term" value="P:signal transduction"/>
    <property type="evidence" value="ECO:0000318"/>
    <property type="project" value="GO_Central"/>
</dbReference>
<organism evidence="16 17">
    <name type="scientific">Trichoplax adhaerens</name>
    <name type="common">Trichoplax reptans</name>
    <dbReference type="NCBI Taxonomy" id="10228"/>
    <lineage>
        <taxon>Eukaryota</taxon>
        <taxon>Metazoa</taxon>
        <taxon>Placozoa</taxon>
        <taxon>Uniplacotomia</taxon>
        <taxon>Trichoplacea</taxon>
        <taxon>Trichoplacidae</taxon>
        <taxon>Trichoplax</taxon>
    </lineage>
</organism>
<proteinExistence type="inferred from homology"/>
<dbReference type="PRINTS" id="PR01887">
    <property type="entry name" value="SPECTRNALPHA"/>
</dbReference>
<dbReference type="InterPro" id="IPR000719">
    <property type="entry name" value="Prot_kinase_dom"/>
</dbReference>
<evidence type="ECO:0000256" key="12">
    <source>
        <dbReference type="RuleBase" id="RU000304"/>
    </source>
</evidence>
<keyword evidence="17" id="KW-1185">Reference proteome</keyword>
<dbReference type="PROSITE" id="PS50002">
    <property type="entry name" value="SH3"/>
    <property type="match status" value="1"/>
</dbReference>
<dbReference type="InterPro" id="IPR008271">
    <property type="entry name" value="Ser/Thr_kinase_AS"/>
</dbReference>
<dbReference type="GO" id="GO:0004672">
    <property type="term" value="F:protein kinase activity"/>
    <property type="evidence" value="ECO:0000318"/>
    <property type="project" value="GO_Central"/>
</dbReference>
<dbReference type="SUPFAM" id="SSF50044">
    <property type="entry name" value="SH3-domain"/>
    <property type="match status" value="1"/>
</dbReference>
<keyword evidence="5 12" id="KW-0723">Serine/threonine-protein kinase</keyword>
<dbReference type="RefSeq" id="XP_002113222.1">
    <property type="nucleotide sequence ID" value="XM_002113186.1"/>
</dbReference>
<keyword evidence="7 11" id="KW-0067">ATP-binding</keyword>
<evidence type="ECO:0000256" key="3">
    <source>
        <dbReference type="ARBA" id="ARBA00012406"/>
    </source>
</evidence>
<dbReference type="InParanoid" id="B3S0S9"/>
<evidence type="ECO:0000259" key="14">
    <source>
        <dbReference type="PROSITE" id="PS50002"/>
    </source>
</evidence>
<dbReference type="GO" id="GO:0005524">
    <property type="term" value="F:ATP binding"/>
    <property type="evidence" value="ECO:0007669"/>
    <property type="project" value="UniProtKB-UniRule"/>
</dbReference>
<evidence type="ECO:0000256" key="5">
    <source>
        <dbReference type="ARBA" id="ARBA00022527"/>
    </source>
</evidence>
<dbReference type="OMA" id="TWGPSTC"/>
<dbReference type="Proteomes" id="UP000009022">
    <property type="component" value="Unassembled WGS sequence"/>
</dbReference>
<comment type="catalytic activity">
    <reaction evidence="8">
        <text>L-threonyl-[protein] + ATP = O-phospho-L-threonyl-[protein] + ADP + H(+)</text>
        <dbReference type="Rhea" id="RHEA:46608"/>
        <dbReference type="Rhea" id="RHEA-COMP:11060"/>
        <dbReference type="Rhea" id="RHEA-COMP:11605"/>
        <dbReference type="ChEBI" id="CHEBI:15378"/>
        <dbReference type="ChEBI" id="CHEBI:30013"/>
        <dbReference type="ChEBI" id="CHEBI:30616"/>
        <dbReference type="ChEBI" id="CHEBI:61977"/>
        <dbReference type="ChEBI" id="CHEBI:456216"/>
        <dbReference type="EC" id="2.7.11.25"/>
    </reaction>
</comment>
<dbReference type="InterPro" id="IPR051681">
    <property type="entry name" value="Ser/Thr_Kinases-Pseudokinases"/>
</dbReference>
<dbReference type="PhylomeDB" id="B3S0S9"/>
<dbReference type="Gene3D" id="2.30.30.40">
    <property type="entry name" value="SH3 Domains"/>
    <property type="match status" value="1"/>
</dbReference>
<evidence type="ECO:0000256" key="1">
    <source>
        <dbReference type="ARBA" id="ARBA00001946"/>
    </source>
</evidence>
<feature type="domain" description="SH3" evidence="14">
    <location>
        <begin position="10"/>
        <end position="74"/>
    </location>
</feature>
<comment type="similarity">
    <text evidence="2">Belongs to the protein kinase superfamily. STE Ser/Thr protein kinase family. MAP kinase kinase kinase subfamily.</text>
</comment>
<name>B3S0S9_TRIAD</name>
<dbReference type="Pfam" id="PF00018">
    <property type="entry name" value="SH3_1"/>
    <property type="match status" value="1"/>
</dbReference>
<evidence type="ECO:0000256" key="7">
    <source>
        <dbReference type="ARBA" id="ARBA00022840"/>
    </source>
</evidence>
<evidence type="ECO:0000256" key="2">
    <source>
        <dbReference type="ARBA" id="ARBA00006529"/>
    </source>
</evidence>
<dbReference type="CTD" id="6754435"/>
<dbReference type="PANTHER" id="PTHR44329">
    <property type="entry name" value="SERINE/THREONINE-PROTEIN KINASE TNNI3K-RELATED"/>
    <property type="match status" value="1"/>
</dbReference>
<evidence type="ECO:0000256" key="11">
    <source>
        <dbReference type="PROSITE-ProRule" id="PRU10141"/>
    </source>
</evidence>
<dbReference type="SUPFAM" id="SSF56112">
    <property type="entry name" value="Protein kinase-like (PK-like)"/>
    <property type="match status" value="1"/>
</dbReference>
<dbReference type="EC" id="2.7.11.25" evidence="3"/>
<evidence type="ECO:0000256" key="6">
    <source>
        <dbReference type="ARBA" id="ARBA00022741"/>
    </source>
</evidence>
<dbReference type="GeneID" id="6754435"/>
<dbReference type="GO" id="GO:0004709">
    <property type="term" value="F:MAP kinase kinase kinase activity"/>
    <property type="evidence" value="ECO:0007669"/>
    <property type="project" value="UniProtKB-EC"/>
</dbReference>
<dbReference type="PANTHER" id="PTHR44329:SF293">
    <property type="entry name" value="MITOGEN-ACTIVATED PROTEIN KINASE KINASE KINASE"/>
    <property type="match status" value="1"/>
</dbReference>
<dbReference type="SMART" id="SM00326">
    <property type="entry name" value="SH3"/>
    <property type="match status" value="1"/>
</dbReference>
<keyword evidence="5 12" id="KW-0808">Transferase</keyword>
<comment type="catalytic activity">
    <reaction evidence="9">
        <text>L-seryl-[protein] + ATP = O-phospho-L-seryl-[protein] + ADP + H(+)</text>
        <dbReference type="Rhea" id="RHEA:17989"/>
        <dbReference type="Rhea" id="RHEA-COMP:9863"/>
        <dbReference type="Rhea" id="RHEA-COMP:11604"/>
        <dbReference type="ChEBI" id="CHEBI:15378"/>
        <dbReference type="ChEBI" id="CHEBI:29999"/>
        <dbReference type="ChEBI" id="CHEBI:30616"/>
        <dbReference type="ChEBI" id="CHEBI:83421"/>
        <dbReference type="ChEBI" id="CHEBI:456216"/>
        <dbReference type="EC" id="2.7.11.25"/>
    </reaction>
</comment>
<feature type="coiled-coil region" evidence="13">
    <location>
        <begin position="382"/>
        <end position="435"/>
    </location>
</feature>
<dbReference type="PROSITE" id="PS50011">
    <property type="entry name" value="PROTEIN_KINASE_DOM"/>
    <property type="match status" value="1"/>
</dbReference>
<dbReference type="CDD" id="cd14061">
    <property type="entry name" value="STKc_MLK"/>
    <property type="match status" value="1"/>
</dbReference>
<evidence type="ECO:0000256" key="13">
    <source>
        <dbReference type="SAM" id="Coils"/>
    </source>
</evidence>
<reference evidence="16 17" key="1">
    <citation type="journal article" date="2008" name="Nature">
        <title>The Trichoplax genome and the nature of placozoans.</title>
        <authorList>
            <person name="Srivastava M."/>
            <person name="Begovic E."/>
            <person name="Chapman J."/>
            <person name="Putnam N.H."/>
            <person name="Hellsten U."/>
            <person name="Kawashima T."/>
            <person name="Kuo A."/>
            <person name="Mitros T."/>
            <person name="Salamov A."/>
            <person name="Carpenter M.L."/>
            <person name="Signorovitch A.Y."/>
            <person name="Moreno M.A."/>
            <person name="Kamm K."/>
            <person name="Grimwood J."/>
            <person name="Schmutz J."/>
            <person name="Shapiro H."/>
            <person name="Grigoriev I.V."/>
            <person name="Buss L.W."/>
            <person name="Schierwater B."/>
            <person name="Dellaporta S.L."/>
            <person name="Rokhsar D.S."/>
        </authorList>
    </citation>
    <scope>NUCLEOTIDE SEQUENCE [LARGE SCALE GENOMIC DNA]</scope>
    <source>
        <strain evidence="16 17">Grell-BS-1999</strain>
    </source>
</reference>
<dbReference type="HOGENOM" id="CLU_000288_7_14_1"/>
<dbReference type="SMART" id="SM00220">
    <property type="entry name" value="S_TKc"/>
    <property type="match status" value="1"/>
</dbReference>
<dbReference type="eggNOG" id="KOG0192">
    <property type="taxonomic scope" value="Eukaryota"/>
</dbReference>
<keyword evidence="5 12" id="KW-0418">Kinase</keyword>
<dbReference type="STRING" id="10228.B3S0S9"/>
<keyword evidence="13" id="KW-0175">Coiled coil</keyword>
<dbReference type="KEGG" id="tad:TRIADDRAFT_26486"/>
<keyword evidence="6 11" id="KW-0547">Nucleotide-binding</keyword>
<feature type="domain" description="Protein kinase" evidence="15">
    <location>
        <begin position="100"/>
        <end position="371"/>
    </location>
</feature>
<keyword evidence="4 10" id="KW-0728">SH3 domain</keyword>
<evidence type="ECO:0000256" key="9">
    <source>
        <dbReference type="ARBA" id="ARBA00048329"/>
    </source>
</evidence>
<dbReference type="Gene3D" id="3.30.200.20">
    <property type="entry name" value="Phosphorylase Kinase, domain 1"/>
    <property type="match status" value="1"/>
</dbReference>
<dbReference type="AlphaFoldDB" id="B3S0S9"/>
<dbReference type="PROSITE" id="PS00108">
    <property type="entry name" value="PROTEIN_KINASE_ST"/>
    <property type="match status" value="1"/>
</dbReference>
<evidence type="ECO:0000256" key="4">
    <source>
        <dbReference type="ARBA" id="ARBA00022443"/>
    </source>
</evidence>
<dbReference type="InterPro" id="IPR017441">
    <property type="entry name" value="Protein_kinase_ATP_BS"/>
</dbReference>
<dbReference type="Pfam" id="PF07714">
    <property type="entry name" value="PK_Tyr_Ser-Thr"/>
    <property type="match status" value="1"/>
</dbReference>
<dbReference type="InterPro" id="IPR001452">
    <property type="entry name" value="SH3_domain"/>
</dbReference>
<feature type="binding site" evidence="11">
    <location>
        <position position="127"/>
    </location>
    <ligand>
        <name>ATP</name>
        <dbReference type="ChEBI" id="CHEBI:30616"/>
    </ligand>
</feature>
<evidence type="ECO:0000259" key="15">
    <source>
        <dbReference type="PROSITE" id="PS50011"/>
    </source>
</evidence>
<dbReference type="InterPro" id="IPR001245">
    <property type="entry name" value="Ser-Thr/Tyr_kinase_cat_dom"/>
</dbReference>
<evidence type="ECO:0000313" key="16">
    <source>
        <dbReference type="EMBL" id="EDV23696.1"/>
    </source>
</evidence>
<sequence>MDIKDTTNKRQSIICNALYDYEGESEYELSFKAGERVTVISKDNQIFGEDEWWIARVNDNIGLVPANYVQPKTAEETEEETWTGLSFGDNVPYEVSMRQLDIKEIIGRGAFGKVHRAMWKGQEVAVKEQELYHKDEAAIKNFKNEADLFFLLSHPGHLNVVTLKGICVQPPRFCLIMEYCRGGELSRTLAKYLVPLGVLFDWAIQIADGMNYLHHQGPISLVHRDLKSNNILLDNCYNEENYTDITLKITDFGMARELQQRSTRMTSAGGTYAWMAPEVITTQRYSKASDIWSFGVVMWELLTGEIPYKGLEGAAIAYRVGTNKMGLHIPDECPEPFSQLMRDCWSWDPHQRPAFPDILKRLKNMSEMPLSEHFQESFHMLQADWKKEIEEKMEEIKAIEKALQTREEELQRVQLEQKHQAMELQKREEELAQRENDLAVRELGVILQVR</sequence>